<feature type="non-terminal residue" evidence="2">
    <location>
        <position position="119"/>
    </location>
</feature>
<protein>
    <recommendedName>
        <fullName evidence="4">Nucleoside recognition protein</fullName>
    </recommendedName>
</protein>
<reference evidence="3" key="1">
    <citation type="submission" date="2016-09" db="EMBL/GenBank/DDBJ databases">
        <title>Genome Sequence of Bathymodiolus thermophilus sulfur-oxidizing gill endosymbiont.</title>
        <authorList>
            <person name="Ponnudurai R."/>
            <person name="Kleiner M."/>
            <person name="Sayavedra L."/>
            <person name="Thuermer A."/>
            <person name="Felbeck H."/>
            <person name="Schlueter R."/>
            <person name="Schweder T."/>
            <person name="Markert S."/>
        </authorList>
    </citation>
    <scope>NUCLEOTIDE SEQUENCE [LARGE SCALE GENOMIC DNA]</scope>
    <source>
        <strain evidence="3">BAT/CrabSpa'14</strain>
    </source>
</reference>
<name>A0A1J8P051_9GAMM</name>
<keyword evidence="1" id="KW-0472">Membrane</keyword>
<accession>A0A1J8P051</accession>
<dbReference type="EMBL" id="MIQH01001209">
    <property type="protein sequence ID" value="OJA02998.1"/>
    <property type="molecule type" value="Genomic_DNA"/>
</dbReference>
<evidence type="ECO:0008006" key="4">
    <source>
        <dbReference type="Google" id="ProtNLM"/>
    </source>
</evidence>
<keyword evidence="1" id="KW-1133">Transmembrane helix</keyword>
<dbReference type="Proteomes" id="UP000182798">
    <property type="component" value="Unassembled WGS sequence"/>
</dbReference>
<feature type="transmembrane region" description="Helical" evidence="1">
    <location>
        <begin position="21"/>
        <end position="45"/>
    </location>
</feature>
<dbReference type="AlphaFoldDB" id="A0A1J8P051"/>
<feature type="transmembrane region" description="Helical" evidence="1">
    <location>
        <begin position="51"/>
        <end position="71"/>
    </location>
</feature>
<evidence type="ECO:0000256" key="1">
    <source>
        <dbReference type="SAM" id="Phobius"/>
    </source>
</evidence>
<comment type="caution">
    <text evidence="2">The sequence shown here is derived from an EMBL/GenBank/DDBJ whole genome shotgun (WGS) entry which is preliminary data.</text>
</comment>
<feature type="non-terminal residue" evidence="2">
    <location>
        <position position="1"/>
    </location>
</feature>
<sequence>LIKPLSMLLLPVMELLELPDEFTIVWIVGLLSGGYGAVVTFFYVINDPSGYTVAEVSTLSALILMAHALPIESKISKLLGVDFFKTIFFRLFSAILIIRISFFIHIYAKASKLLSGVVG</sequence>
<organism evidence="2 3">
    <name type="scientific">Bathymodiolus thermophilus thioautotrophic gill symbiont</name>
    <dbReference type="NCBI Taxonomy" id="2360"/>
    <lineage>
        <taxon>Bacteria</taxon>
        <taxon>Pseudomonadati</taxon>
        <taxon>Pseudomonadota</taxon>
        <taxon>Gammaproteobacteria</taxon>
        <taxon>sulfur-oxidizing symbionts</taxon>
    </lineage>
</organism>
<proteinExistence type="predicted"/>
<keyword evidence="1" id="KW-0812">Transmembrane</keyword>
<feature type="transmembrane region" description="Helical" evidence="1">
    <location>
        <begin position="83"/>
        <end position="108"/>
    </location>
</feature>
<gene>
    <name evidence="2" type="ORF">BGC33_01160</name>
</gene>
<evidence type="ECO:0000313" key="2">
    <source>
        <dbReference type="EMBL" id="OJA02998.1"/>
    </source>
</evidence>
<evidence type="ECO:0000313" key="3">
    <source>
        <dbReference type="Proteomes" id="UP000182798"/>
    </source>
</evidence>